<dbReference type="Pfam" id="PF02386">
    <property type="entry name" value="TrkH"/>
    <property type="match status" value="1"/>
</dbReference>
<evidence type="ECO:0000313" key="12">
    <source>
        <dbReference type="Proteomes" id="UP000050398"/>
    </source>
</evidence>
<comment type="caution">
    <text evidence="11">The sequence shown here is derived from an EMBL/GenBank/DDBJ whole genome shotgun (WGS) entry which is preliminary data.</text>
</comment>
<evidence type="ECO:0000256" key="8">
    <source>
        <dbReference type="ARBA" id="ARBA00023065"/>
    </source>
</evidence>
<dbReference type="GO" id="GO:0005886">
    <property type="term" value="C:plasma membrane"/>
    <property type="evidence" value="ECO:0007669"/>
    <property type="project" value="UniProtKB-SubCell"/>
</dbReference>
<protein>
    <submittedName>
        <fullName evidence="11">Ktr system potassium transporter B</fullName>
    </submittedName>
</protein>
<keyword evidence="5 10" id="KW-0812">Transmembrane</keyword>
<dbReference type="InterPro" id="IPR004772">
    <property type="entry name" value="TrkH"/>
</dbReference>
<keyword evidence="8" id="KW-0406">Ion transport</keyword>
<keyword evidence="3" id="KW-1003">Cell membrane</keyword>
<dbReference type="GO" id="GO:0015379">
    <property type="term" value="F:potassium:chloride symporter activity"/>
    <property type="evidence" value="ECO:0007669"/>
    <property type="project" value="InterPro"/>
</dbReference>
<accession>A0A0P6WPQ9</accession>
<keyword evidence="7 10" id="KW-1133">Transmembrane helix</keyword>
<evidence type="ECO:0000256" key="3">
    <source>
        <dbReference type="ARBA" id="ARBA00022475"/>
    </source>
</evidence>
<sequence length="440" mass="48493">MKQKVIRLSPPQLLVVTFLFFIILGMVLLKLPFATTEHISWLDALFTTTSAMTVTGLAVVDTGGAFTLFGEVVVMSLIQIGGLGIMSFAVLIFMMLGKKIGFKERLLLQQALNQTSVGGVIKLVKYLFIFSFIVEGFAVLLLATEWVPEFGWKRGLYVSIFHSISAFNNAGFSLFSDSLMGYVGSPIINLTISFLFILGGIGFTVLVDLWRSKTIRQLSLHTKIMVLGTFIINVMAFMMIFVLEYNNPNTLAHLPLPDKLFASYFQAVTPRTAGFNSLDYGSMERSTLLFTILLMFIGAGSASTGGGIKLTTFVVISLSMIAFLKEKKDIRIFRRTIDQAHIFKALALSMISVLLVFTALFFLEMTEHDASFLSLVFEVVSAFGTVGLSMGITGSLSIVGKWVIIIVMFVGKLGPLTLAFSLSRPDKEKIRYPKEDILTG</sequence>
<gene>
    <name evidence="11" type="ORF">AM506_11020</name>
</gene>
<dbReference type="PATRIC" id="fig|218284.4.peg.3905"/>
<feature type="transmembrane region" description="Helical" evidence="10">
    <location>
        <begin position="288"/>
        <end position="321"/>
    </location>
</feature>
<name>A0A0P6WPQ9_9BACI</name>
<feature type="transmembrane region" description="Helical" evidence="10">
    <location>
        <begin position="72"/>
        <end position="96"/>
    </location>
</feature>
<keyword evidence="6" id="KW-0630">Potassium</keyword>
<evidence type="ECO:0000256" key="6">
    <source>
        <dbReference type="ARBA" id="ARBA00022958"/>
    </source>
</evidence>
<feature type="transmembrane region" description="Helical" evidence="10">
    <location>
        <begin position="370"/>
        <end position="390"/>
    </location>
</feature>
<keyword evidence="9 10" id="KW-0472">Membrane</keyword>
<dbReference type="AlphaFoldDB" id="A0A0P6WPQ9"/>
<evidence type="ECO:0000256" key="5">
    <source>
        <dbReference type="ARBA" id="ARBA00022692"/>
    </source>
</evidence>
<dbReference type="OrthoDB" id="9810952at2"/>
<evidence type="ECO:0000256" key="2">
    <source>
        <dbReference type="ARBA" id="ARBA00022448"/>
    </source>
</evidence>
<keyword evidence="4" id="KW-0633">Potassium transport</keyword>
<dbReference type="PANTHER" id="PTHR32024">
    <property type="entry name" value="TRK SYSTEM POTASSIUM UPTAKE PROTEIN TRKG-RELATED"/>
    <property type="match status" value="1"/>
</dbReference>
<feature type="transmembrane region" description="Helical" evidence="10">
    <location>
        <begin position="123"/>
        <end position="143"/>
    </location>
</feature>
<keyword evidence="2" id="KW-0813">Transport</keyword>
<dbReference type="RefSeq" id="WP_060672542.1">
    <property type="nucleotide sequence ID" value="NZ_LIXZ01000007.1"/>
</dbReference>
<proteinExistence type="predicted"/>
<feature type="transmembrane region" description="Helical" evidence="10">
    <location>
        <begin position="12"/>
        <end position="33"/>
    </location>
</feature>
<organism evidence="11 12">
    <name type="scientific">Rossellomorea vietnamensis</name>
    <dbReference type="NCBI Taxonomy" id="218284"/>
    <lineage>
        <taxon>Bacteria</taxon>
        <taxon>Bacillati</taxon>
        <taxon>Bacillota</taxon>
        <taxon>Bacilli</taxon>
        <taxon>Bacillales</taxon>
        <taxon>Bacillaceae</taxon>
        <taxon>Rossellomorea</taxon>
    </lineage>
</organism>
<evidence type="ECO:0000256" key="4">
    <source>
        <dbReference type="ARBA" id="ARBA00022538"/>
    </source>
</evidence>
<comment type="subcellular location">
    <subcellularLocation>
        <location evidence="1">Cell membrane</location>
        <topology evidence="1">Multi-pass membrane protein</topology>
    </subcellularLocation>
</comment>
<evidence type="ECO:0000256" key="7">
    <source>
        <dbReference type="ARBA" id="ARBA00022989"/>
    </source>
</evidence>
<evidence type="ECO:0000256" key="9">
    <source>
        <dbReference type="ARBA" id="ARBA00023136"/>
    </source>
</evidence>
<evidence type="ECO:0000256" key="1">
    <source>
        <dbReference type="ARBA" id="ARBA00004651"/>
    </source>
</evidence>
<evidence type="ECO:0000313" key="11">
    <source>
        <dbReference type="EMBL" id="KPL59476.1"/>
    </source>
</evidence>
<dbReference type="EMBL" id="LIXZ01000007">
    <property type="protein sequence ID" value="KPL59476.1"/>
    <property type="molecule type" value="Genomic_DNA"/>
</dbReference>
<feature type="transmembrane region" description="Helical" evidence="10">
    <location>
        <begin position="222"/>
        <end position="243"/>
    </location>
</feature>
<reference evidence="11 12" key="1">
    <citation type="submission" date="2015-08" db="EMBL/GenBank/DDBJ databases">
        <title>Draft Genome Sequence of Bacillus vietnamensis UCD-SED5.</title>
        <authorList>
            <person name="Lee R.D."/>
            <person name="Jospin G."/>
            <person name="Lang J.M."/>
            <person name="Coil D.A."/>
            <person name="Eisen J.A."/>
        </authorList>
    </citation>
    <scope>NUCLEOTIDE SEQUENCE [LARGE SCALE GENOMIC DNA]</scope>
    <source>
        <strain evidence="11 12">UCD-SED5</strain>
    </source>
</reference>
<dbReference type="PANTHER" id="PTHR32024:SF1">
    <property type="entry name" value="KTR SYSTEM POTASSIUM UPTAKE PROTEIN B"/>
    <property type="match status" value="1"/>
</dbReference>
<feature type="transmembrane region" description="Helical" evidence="10">
    <location>
        <begin position="187"/>
        <end position="210"/>
    </location>
</feature>
<dbReference type="InterPro" id="IPR003445">
    <property type="entry name" value="Cat_transpt"/>
</dbReference>
<dbReference type="eggNOG" id="COG0168">
    <property type="taxonomic scope" value="Bacteria"/>
</dbReference>
<dbReference type="NCBIfam" id="TIGR00933">
    <property type="entry name" value="2a38"/>
    <property type="match status" value="1"/>
</dbReference>
<feature type="transmembrane region" description="Helical" evidence="10">
    <location>
        <begin position="342"/>
        <end position="364"/>
    </location>
</feature>
<dbReference type="Proteomes" id="UP000050398">
    <property type="component" value="Unassembled WGS sequence"/>
</dbReference>
<evidence type="ECO:0000256" key="10">
    <source>
        <dbReference type="SAM" id="Phobius"/>
    </source>
</evidence>
<feature type="transmembrane region" description="Helical" evidence="10">
    <location>
        <begin position="402"/>
        <end position="422"/>
    </location>
</feature>